<keyword evidence="1" id="KW-0732">Signal</keyword>
<evidence type="ECO:0000313" key="3">
    <source>
        <dbReference type="Proteomes" id="UP001058602"/>
    </source>
</evidence>
<protein>
    <submittedName>
        <fullName evidence="2">Fimbria/pilus outer membrane usher protein</fullName>
    </submittedName>
</protein>
<accession>A0ABY5LM77</accession>
<evidence type="ECO:0000313" key="2">
    <source>
        <dbReference type="EMBL" id="UUM31774.1"/>
    </source>
</evidence>
<sequence>MKYTYLSLLTLWFCVTSIQASQSQINATGRDIELTTLLRVSDRVVGDVNITITADNDILLPKESTIEVLKSVLSREALTRLEQRQPQETLSQSDFESIGLGFTFDYSTFECVISIPSHLALTQNISLIPADSSSNYLEPELISGYINVNLSGNEARAQSKKTQREYHHRLESAVNFGAASLEYESSYHHTVGENSLYFREGTRLNFDIPNQGTRLVLGDMYNAGKSFQDGADILGIGLTRDFSLIPTKNVRPKAARSFVLTRTSDVNVVVDGIVVQRLTLNAGSYSLNDIPIAQGNNEIELIISDSTGKEERINFSVATGNGLLDSGEYEYSLMVGVPKEINNNQNDYLTDQKIVHGYLDFGLTSSMTIGVNAQSREDVYQYGSSVVYAFPFGVTELSVTQSQHPDLKSGHAYRFAFDAAFEDSGQASPQMSLIYEQQTPDFVGISEYGSTNYPVNLTNHYVALFGSVSVGPSLRASINTTFSSGVVSTNDYWSVSPSLTGYLFDTPVSWSTRVNYKKYLDGDDDFATSFTLNWPLGQNIRSVGRYSSERKQGTLDVSYQNDVGSAGGISAYASMNTDESTDSNVNAGATYTGNRFRALFDHNTRVEDIDEGAQTHNTRLEVASALAFSGRSFSVGRPVGDAFAIIEKHASLSGNNIAIDPEQNSQNARVFLTSNQSILLPDLVAYNGQIVGYDVENLRPGYDLGDGAFWLNPGYKQGFRLKIGSDSVLTVMGTLRYRTTNEPIPLIAGTAWYLGEEEQAPVEFFTSRTGRFALSGVRPGQYRLALDTNEQQAINITLDEGSDVLIMLGDLYVD</sequence>
<dbReference type="Gene3D" id="2.60.40.3110">
    <property type="match status" value="1"/>
</dbReference>
<dbReference type="Pfam" id="PF00577">
    <property type="entry name" value="Usher"/>
    <property type="match status" value="1"/>
</dbReference>
<proteinExistence type="predicted"/>
<dbReference type="EMBL" id="CP102096">
    <property type="protein sequence ID" value="UUM31774.1"/>
    <property type="molecule type" value="Genomic_DNA"/>
</dbReference>
<dbReference type="Proteomes" id="UP001058602">
    <property type="component" value="Chromosome 1"/>
</dbReference>
<reference evidence="2" key="1">
    <citation type="submission" date="2022-07" db="EMBL/GenBank/DDBJ databases">
        <title>Complete genome of Vibrio japonicus strain JCM 31412T and phylogenomic assessment of the Nereis clade of the genus Vibrio.</title>
        <authorList>
            <person name="Shlafstein M.D."/>
            <person name="Emsley S.A."/>
            <person name="Ushijima B."/>
            <person name="Videau P."/>
            <person name="Saw J.H."/>
        </authorList>
    </citation>
    <scope>NUCLEOTIDE SEQUENCE</scope>
    <source>
        <strain evidence="2">JCM 31412</strain>
    </source>
</reference>
<gene>
    <name evidence="2" type="ORF">NP165_06480</name>
</gene>
<feature type="chain" id="PRO_5045896989" evidence="1">
    <location>
        <begin position="21"/>
        <end position="814"/>
    </location>
</feature>
<dbReference type="PANTHER" id="PTHR30451">
    <property type="entry name" value="OUTER MEMBRANE USHER PROTEIN"/>
    <property type="match status" value="1"/>
</dbReference>
<feature type="signal peptide" evidence="1">
    <location>
        <begin position="1"/>
        <end position="20"/>
    </location>
</feature>
<keyword evidence="3" id="KW-1185">Reference proteome</keyword>
<dbReference type="InterPro" id="IPR000015">
    <property type="entry name" value="Fimb_usher"/>
</dbReference>
<dbReference type="PANTHER" id="PTHR30451:SF5">
    <property type="entry name" value="SLR0019 PROTEIN"/>
    <property type="match status" value="1"/>
</dbReference>
<evidence type="ECO:0000256" key="1">
    <source>
        <dbReference type="SAM" id="SignalP"/>
    </source>
</evidence>
<name>A0ABY5LM77_9VIBR</name>
<organism evidence="2 3">
    <name type="scientific">Vibrio japonicus</name>
    <dbReference type="NCBI Taxonomy" id="1824638"/>
    <lineage>
        <taxon>Bacteria</taxon>
        <taxon>Pseudomonadati</taxon>
        <taxon>Pseudomonadota</taxon>
        <taxon>Gammaproteobacteria</taxon>
        <taxon>Vibrionales</taxon>
        <taxon>Vibrionaceae</taxon>
        <taxon>Vibrio</taxon>
    </lineage>
</organism>